<dbReference type="SUPFAM" id="SSF50621">
    <property type="entry name" value="Alanine racemase C-terminal domain-like"/>
    <property type="match status" value="1"/>
</dbReference>
<evidence type="ECO:0000256" key="8">
    <source>
        <dbReference type="ARBA" id="ARBA00037173"/>
    </source>
</evidence>
<reference evidence="15" key="2">
    <citation type="submission" date="2015-06" db="UniProtKB">
        <authorList>
            <consortium name="EnsemblMetazoa"/>
        </authorList>
    </citation>
    <scope>IDENTIFICATION</scope>
</reference>
<keyword evidence="4" id="KW-0620">Polyamine biosynthesis</keyword>
<dbReference type="OMA" id="AYCRSMA"/>
<comment type="cofactor">
    <cofactor evidence="1 11">
        <name>pyridoxal 5'-phosphate</name>
        <dbReference type="ChEBI" id="CHEBI:597326"/>
    </cofactor>
</comment>
<dbReference type="SUPFAM" id="SSF51419">
    <property type="entry name" value="PLP-binding barrel"/>
    <property type="match status" value="1"/>
</dbReference>
<accession>T1KEY0</accession>
<dbReference type="AlphaFoldDB" id="T1KEY0"/>
<dbReference type="Pfam" id="PF02784">
    <property type="entry name" value="Orn_Arg_deC_N"/>
    <property type="match status" value="1"/>
</dbReference>
<evidence type="ECO:0000256" key="2">
    <source>
        <dbReference type="ARBA" id="ARBA00008872"/>
    </source>
</evidence>
<evidence type="ECO:0000256" key="1">
    <source>
        <dbReference type="ARBA" id="ARBA00001933"/>
    </source>
</evidence>
<dbReference type="Proteomes" id="UP000015104">
    <property type="component" value="Unassembled WGS sequence"/>
</dbReference>
<evidence type="ECO:0000256" key="9">
    <source>
        <dbReference type="ARBA" id="ARBA00046672"/>
    </source>
</evidence>
<dbReference type="eggNOG" id="KOG0622">
    <property type="taxonomic scope" value="Eukaryota"/>
</dbReference>
<feature type="domain" description="Orn/DAP/Arg decarboxylase 2 C-terminal" evidence="13">
    <location>
        <begin position="37"/>
        <end position="385"/>
    </location>
</feature>
<dbReference type="PANTHER" id="PTHR11482">
    <property type="entry name" value="ARGININE/DIAMINOPIMELATE/ORNITHINE DECARBOXYLASE"/>
    <property type="match status" value="1"/>
</dbReference>
<sequence>MSIIENIDCFVALDDCSPTVQEYIGQSTQVPGQEDAFYVVDIDDILNKHRNWIQSLPRVRPYYAVKCNSSRVILEILMGLGIGFDCASKGEIQELISLGALPKDIIYANPCKPKSHIEYAAKTGVKLMTFDNTEELYKVARYMPDAQLVLRIRVPDEHAVCVLGTKYGAEMDDVTNLLTLAKKLNLNVTGVSFHVGSGCTSAEAYSIALQNARFVFDVAIELGFQMNLLDIGGGFPGSSDSPITFDEVAKVINANLDLYFPTDQDISIIAEPGRYYVASAFTLACNIVAKKVIKNSDGSPNAMYYLNDGVYGSFNCTIFDHYETKPTTLDAYRSGTDEQGLLSTDQTQFQTTIWGPTCDSMDCIKKDFYFPEMQVGEWIIFPDMGAYTICAASNFNGFKTPSLKFYVKSYGFELISQFYNWAKIANKLNIRPSGINLNAKNFRGGSLPLNMIEVN</sequence>
<evidence type="ECO:0000256" key="6">
    <source>
        <dbReference type="ARBA" id="ARBA00034115"/>
    </source>
</evidence>
<feature type="modified residue" description="N6-(pyridoxal phosphate)lysine" evidence="11">
    <location>
        <position position="66"/>
    </location>
</feature>
<gene>
    <name evidence="15" type="primary">107363702</name>
</gene>
<dbReference type="InterPro" id="IPR029066">
    <property type="entry name" value="PLP-binding_barrel"/>
</dbReference>
<evidence type="ECO:0000313" key="16">
    <source>
        <dbReference type="Proteomes" id="UP000015104"/>
    </source>
</evidence>
<dbReference type="FunFam" id="3.20.20.10:FF:000005">
    <property type="entry name" value="Ornithine decarboxylase"/>
    <property type="match status" value="1"/>
</dbReference>
<protein>
    <recommendedName>
        <fullName evidence="7">ornithine decarboxylase</fullName>
        <ecNumber evidence="7">4.1.1.17</ecNumber>
    </recommendedName>
</protein>
<evidence type="ECO:0000313" key="15">
    <source>
        <dbReference type="EnsemblMetazoa" id="tetur10g01140.1"/>
    </source>
</evidence>
<dbReference type="KEGG" id="tut:107363702"/>
<feature type="domain" description="Orn/DAP/Arg decarboxylase 2 N-terminal" evidence="14">
    <location>
        <begin position="43"/>
        <end position="278"/>
    </location>
</feature>
<dbReference type="CDD" id="cd00622">
    <property type="entry name" value="PLPDE_III_ODC"/>
    <property type="match status" value="1"/>
</dbReference>
<evidence type="ECO:0000256" key="12">
    <source>
        <dbReference type="RuleBase" id="RU003737"/>
    </source>
</evidence>
<evidence type="ECO:0000256" key="10">
    <source>
        <dbReference type="ARBA" id="ARBA00049127"/>
    </source>
</evidence>
<dbReference type="InterPro" id="IPR022653">
    <property type="entry name" value="De-COase2_pyr-phos_BS"/>
</dbReference>
<dbReference type="PRINTS" id="PR01179">
    <property type="entry name" value="ODADCRBXLASE"/>
</dbReference>
<dbReference type="InterPro" id="IPR000183">
    <property type="entry name" value="Orn/DAP/Arg_de-COase"/>
</dbReference>
<dbReference type="PROSITE" id="PS00878">
    <property type="entry name" value="ODR_DC_2_1"/>
    <property type="match status" value="1"/>
</dbReference>
<evidence type="ECO:0000259" key="13">
    <source>
        <dbReference type="Pfam" id="PF00278"/>
    </source>
</evidence>
<dbReference type="PANTHER" id="PTHR11482:SF6">
    <property type="entry name" value="ORNITHINE DECARBOXYLASE 1-RELATED"/>
    <property type="match status" value="1"/>
</dbReference>
<comment type="subunit">
    <text evidence="9">Homodimer. Only the dimer is catalytically active, as the active sites are constructed of residues from both monomers.</text>
</comment>
<dbReference type="OrthoDB" id="5034579at2759"/>
<keyword evidence="16" id="KW-1185">Reference proteome</keyword>
<reference evidence="16" key="1">
    <citation type="submission" date="2011-08" db="EMBL/GenBank/DDBJ databases">
        <authorList>
            <person name="Rombauts S."/>
        </authorList>
    </citation>
    <scope>NUCLEOTIDE SEQUENCE</scope>
    <source>
        <strain evidence="16">London</strain>
    </source>
</reference>
<dbReference type="InterPro" id="IPR022644">
    <property type="entry name" value="De-COase2_N"/>
</dbReference>
<dbReference type="InterPro" id="IPR002433">
    <property type="entry name" value="Orn_de-COase"/>
</dbReference>
<dbReference type="GO" id="GO:0004586">
    <property type="term" value="F:ornithine decarboxylase activity"/>
    <property type="evidence" value="ECO:0007669"/>
    <property type="project" value="UniProtKB-EC"/>
</dbReference>
<evidence type="ECO:0000256" key="5">
    <source>
        <dbReference type="ARBA" id="ARBA00023239"/>
    </source>
</evidence>
<feature type="active site" description="Proton donor" evidence="11">
    <location>
        <position position="358"/>
    </location>
</feature>
<dbReference type="EnsemblMetazoa" id="tetur10g01140.1">
    <property type="protein sequence ID" value="tetur10g01140.1"/>
    <property type="gene ID" value="tetur10g01140"/>
</dbReference>
<dbReference type="EC" id="4.1.1.17" evidence="7"/>
<dbReference type="GO" id="GO:0033387">
    <property type="term" value="P:putrescine biosynthetic process from arginine, via ornithine"/>
    <property type="evidence" value="ECO:0007669"/>
    <property type="project" value="TreeGrafter"/>
</dbReference>
<evidence type="ECO:0000256" key="11">
    <source>
        <dbReference type="PIRSR" id="PIRSR600183-50"/>
    </source>
</evidence>
<keyword evidence="3 11" id="KW-0663">Pyridoxal phosphate</keyword>
<evidence type="ECO:0000256" key="3">
    <source>
        <dbReference type="ARBA" id="ARBA00022898"/>
    </source>
</evidence>
<dbReference type="EMBL" id="CAEY01000030">
    <property type="status" value="NOT_ANNOTATED_CDS"/>
    <property type="molecule type" value="Genomic_DNA"/>
</dbReference>
<dbReference type="PRINTS" id="PR01182">
    <property type="entry name" value="ORNDCRBXLASE"/>
</dbReference>
<comment type="pathway">
    <text evidence="6">Amine and polyamine biosynthesis; putrescine biosynthesis via L-ornithine pathway; putrescine from L-ornithine: step 1/1.</text>
</comment>
<comment type="similarity">
    <text evidence="2 12">Belongs to the Orn/Lys/Arg decarboxylase class-II family.</text>
</comment>
<dbReference type="InterPro" id="IPR009006">
    <property type="entry name" value="Ala_racemase/Decarboxylase_C"/>
</dbReference>
<evidence type="ECO:0000256" key="7">
    <source>
        <dbReference type="ARBA" id="ARBA00034138"/>
    </source>
</evidence>
<organism evidence="15 16">
    <name type="scientific">Tetranychus urticae</name>
    <name type="common">Two-spotted spider mite</name>
    <dbReference type="NCBI Taxonomy" id="32264"/>
    <lineage>
        <taxon>Eukaryota</taxon>
        <taxon>Metazoa</taxon>
        <taxon>Ecdysozoa</taxon>
        <taxon>Arthropoda</taxon>
        <taxon>Chelicerata</taxon>
        <taxon>Arachnida</taxon>
        <taxon>Acari</taxon>
        <taxon>Acariformes</taxon>
        <taxon>Trombidiformes</taxon>
        <taxon>Prostigmata</taxon>
        <taxon>Eleutherengona</taxon>
        <taxon>Raphignathae</taxon>
        <taxon>Tetranychoidea</taxon>
        <taxon>Tetranychidae</taxon>
        <taxon>Tetranychus</taxon>
    </lineage>
</organism>
<keyword evidence="5" id="KW-0456">Lyase</keyword>
<dbReference type="Pfam" id="PF00278">
    <property type="entry name" value="Orn_DAP_Arg_deC"/>
    <property type="match status" value="1"/>
</dbReference>
<proteinExistence type="inferred from homology"/>
<comment type="function">
    <text evidence="8">Catalyzes the first and rate-limiting step of polyamine biosynthesis that converts ornithine into putrescine, which is the precursor for the polyamines, spermidine and spermine. Polyamines are essential for cell proliferation and are implicated in cellular processes, ranging from DNA replication to apoptosis.</text>
</comment>
<dbReference type="Gene3D" id="3.20.20.10">
    <property type="entry name" value="Alanine racemase"/>
    <property type="match status" value="1"/>
</dbReference>
<dbReference type="InterPro" id="IPR022643">
    <property type="entry name" value="De-COase2_C"/>
</dbReference>
<dbReference type="HOGENOM" id="CLU_026444_1_2_1"/>
<dbReference type="STRING" id="32264.T1KEY0"/>
<evidence type="ECO:0000259" key="14">
    <source>
        <dbReference type="Pfam" id="PF02784"/>
    </source>
</evidence>
<evidence type="ECO:0000256" key="4">
    <source>
        <dbReference type="ARBA" id="ARBA00023115"/>
    </source>
</evidence>
<dbReference type="GO" id="GO:0005737">
    <property type="term" value="C:cytoplasm"/>
    <property type="evidence" value="ECO:0007669"/>
    <property type="project" value="TreeGrafter"/>
</dbReference>
<name>T1KEY0_TETUR</name>
<comment type="catalytic activity">
    <reaction evidence="10">
        <text>L-ornithine + H(+) = putrescine + CO2</text>
        <dbReference type="Rhea" id="RHEA:22964"/>
        <dbReference type="ChEBI" id="CHEBI:15378"/>
        <dbReference type="ChEBI" id="CHEBI:16526"/>
        <dbReference type="ChEBI" id="CHEBI:46911"/>
        <dbReference type="ChEBI" id="CHEBI:326268"/>
        <dbReference type="EC" id="4.1.1.17"/>
    </reaction>
</comment>
<dbReference type="Gene3D" id="2.40.37.10">
    <property type="entry name" value="Lyase, Ornithine Decarboxylase, Chain A, domain 1"/>
    <property type="match status" value="1"/>
</dbReference>